<comment type="caution">
    <text evidence="2">The sequence shown here is derived from an EMBL/GenBank/DDBJ whole genome shotgun (WGS) entry which is preliminary data.</text>
</comment>
<protein>
    <submittedName>
        <fullName evidence="2">Type II secretory pathway pseudopilin PulG</fullName>
    </submittedName>
</protein>
<proteinExistence type="predicted"/>
<evidence type="ECO:0000313" key="2">
    <source>
        <dbReference type="EMBL" id="MBM7555842.1"/>
    </source>
</evidence>
<accession>A0A938XUK0</accession>
<dbReference type="AlphaFoldDB" id="A0A938XUK0"/>
<evidence type="ECO:0000256" key="1">
    <source>
        <dbReference type="SAM" id="Phobius"/>
    </source>
</evidence>
<name>A0A938XUK0_9FIRM</name>
<dbReference type="InterPro" id="IPR045584">
    <property type="entry name" value="Pilin-like"/>
</dbReference>
<keyword evidence="1" id="KW-0812">Transmembrane</keyword>
<keyword evidence="1" id="KW-0472">Membrane</keyword>
<sequence length="193" mass="22568">MRLLTNLNYKLAAGFSYLELLIVISVFALLIILLVPPLIQTKNSAQKEEIDQQIIHQLQIIKLSLEKFNFNHGYYPVYNFPLPQQNNNKYATLKDITKHYPKLAKLLQNKIKEAEKYYYYAPANTNLVNSSPFYPSQEVLTQQPLKGANRFILIYNGNHKYYKLTSYSSSLTIKEKKDTNKKQQEQLKDLVKF</sequence>
<dbReference type="RefSeq" id="WP_204700564.1">
    <property type="nucleotide sequence ID" value="NZ_JAFBDQ010000003.1"/>
</dbReference>
<organism evidence="2 3">
    <name type="scientific">Halanaerobacter jeridensis</name>
    <dbReference type="NCBI Taxonomy" id="706427"/>
    <lineage>
        <taxon>Bacteria</taxon>
        <taxon>Bacillati</taxon>
        <taxon>Bacillota</taxon>
        <taxon>Clostridia</taxon>
        <taxon>Halanaerobiales</taxon>
        <taxon>Halobacteroidaceae</taxon>
        <taxon>Halanaerobacter</taxon>
    </lineage>
</organism>
<keyword evidence="3" id="KW-1185">Reference proteome</keyword>
<dbReference type="EMBL" id="JAFBDQ010000003">
    <property type="protein sequence ID" value="MBM7555842.1"/>
    <property type="molecule type" value="Genomic_DNA"/>
</dbReference>
<gene>
    <name evidence="2" type="ORF">JOC47_000676</name>
</gene>
<feature type="transmembrane region" description="Helical" evidence="1">
    <location>
        <begin position="20"/>
        <end position="39"/>
    </location>
</feature>
<reference evidence="2" key="1">
    <citation type="submission" date="2021-01" db="EMBL/GenBank/DDBJ databases">
        <title>Genomic Encyclopedia of Type Strains, Phase IV (KMG-IV): sequencing the most valuable type-strain genomes for metagenomic binning, comparative biology and taxonomic classification.</title>
        <authorList>
            <person name="Goeker M."/>
        </authorList>
    </citation>
    <scope>NUCLEOTIDE SEQUENCE</scope>
    <source>
        <strain evidence="2">DSM 23230</strain>
    </source>
</reference>
<dbReference type="Proteomes" id="UP000774000">
    <property type="component" value="Unassembled WGS sequence"/>
</dbReference>
<keyword evidence="1" id="KW-1133">Transmembrane helix</keyword>
<evidence type="ECO:0000313" key="3">
    <source>
        <dbReference type="Proteomes" id="UP000774000"/>
    </source>
</evidence>
<dbReference type="SUPFAM" id="SSF54523">
    <property type="entry name" value="Pili subunits"/>
    <property type="match status" value="1"/>
</dbReference>